<protein>
    <recommendedName>
        <fullName evidence="3">Cytosolic protein</fullName>
    </recommendedName>
</protein>
<accession>A0ABX8F885</accession>
<organism evidence="1 2">
    <name type="scientific">Cytobacillus gottheilii</name>
    <dbReference type="NCBI Taxonomy" id="859144"/>
    <lineage>
        <taxon>Bacteria</taxon>
        <taxon>Bacillati</taxon>
        <taxon>Bacillota</taxon>
        <taxon>Bacilli</taxon>
        <taxon>Bacillales</taxon>
        <taxon>Bacillaceae</taxon>
        <taxon>Cytobacillus</taxon>
    </lineage>
</organism>
<evidence type="ECO:0000313" key="2">
    <source>
        <dbReference type="Proteomes" id="UP000679247"/>
    </source>
</evidence>
<keyword evidence="2" id="KW-1185">Reference proteome</keyword>
<evidence type="ECO:0008006" key="3">
    <source>
        <dbReference type="Google" id="ProtNLM"/>
    </source>
</evidence>
<evidence type="ECO:0000313" key="1">
    <source>
        <dbReference type="EMBL" id="QVY60635.1"/>
    </source>
</evidence>
<reference evidence="1 2" key="1">
    <citation type="submission" date="2021-03" db="EMBL/GenBank/DDBJ databases">
        <title>The first data on the complete genome of the tetrodotoxin-producing bacterium.</title>
        <authorList>
            <person name="Melnikova D.I."/>
            <person name="Nijland R."/>
            <person name="Magarlamov T.Y."/>
        </authorList>
    </citation>
    <scope>NUCLEOTIDE SEQUENCE [LARGE SCALE GENOMIC DNA]</scope>
    <source>
        <strain evidence="1 2">1839</strain>
    </source>
</reference>
<dbReference type="EMBL" id="CP071709">
    <property type="protein sequence ID" value="QVY60635.1"/>
    <property type="molecule type" value="Genomic_DNA"/>
</dbReference>
<dbReference type="RefSeq" id="WP_066443057.1">
    <property type="nucleotide sequence ID" value="NZ_CANKUS010000007.1"/>
</dbReference>
<dbReference type="Proteomes" id="UP000679247">
    <property type="component" value="Chromosome"/>
</dbReference>
<sequence>MPILRPIMGRFEKQCETNDHHLDPSLQTRYYKKNSSELFQLLEQLLRRKQNLRIISSSREHGEIAAELNGVKKCFAVITVTGLMPLETAVDITISTEQSSPLGIYPTLKKELLSLYDAINNEFEFIGAGRYGNK</sequence>
<gene>
    <name evidence="1" type="ORF">J1899_16710</name>
</gene>
<proteinExistence type="predicted"/>
<name>A0ABX8F885_9BACI</name>